<dbReference type="Pfam" id="PF02645">
    <property type="entry name" value="DegV"/>
    <property type="match status" value="1"/>
</dbReference>
<evidence type="ECO:0000313" key="3">
    <source>
        <dbReference type="Proteomes" id="UP000628463"/>
    </source>
</evidence>
<evidence type="ECO:0000313" key="2">
    <source>
        <dbReference type="EMBL" id="MBC5681439.1"/>
    </source>
</evidence>
<organism evidence="2 3">
    <name type="scientific">Lachnospira hominis</name>
    <name type="common">ex Liu et al. 2021</name>
    <dbReference type="NCBI Taxonomy" id="2763051"/>
    <lineage>
        <taxon>Bacteria</taxon>
        <taxon>Bacillati</taxon>
        <taxon>Bacillota</taxon>
        <taxon>Clostridia</taxon>
        <taxon>Lachnospirales</taxon>
        <taxon>Lachnospiraceae</taxon>
        <taxon>Lachnospira</taxon>
    </lineage>
</organism>
<reference evidence="2 3" key="1">
    <citation type="submission" date="2020-08" db="EMBL/GenBank/DDBJ databases">
        <title>Genome public.</title>
        <authorList>
            <person name="Liu C."/>
            <person name="Sun Q."/>
        </authorList>
    </citation>
    <scope>NUCLEOTIDE SEQUENCE [LARGE SCALE GENOMIC DNA]</scope>
    <source>
        <strain evidence="2 3">NSJ-43</strain>
    </source>
</reference>
<dbReference type="PANTHER" id="PTHR33434">
    <property type="entry name" value="DEGV DOMAIN-CONTAINING PROTEIN DR_1986-RELATED"/>
    <property type="match status" value="1"/>
</dbReference>
<protein>
    <submittedName>
        <fullName evidence="2">DegV family protein</fullName>
    </submittedName>
</protein>
<keyword evidence="3" id="KW-1185">Reference proteome</keyword>
<dbReference type="PROSITE" id="PS51482">
    <property type="entry name" value="DEGV"/>
    <property type="match status" value="1"/>
</dbReference>
<dbReference type="Proteomes" id="UP000628463">
    <property type="component" value="Unassembled WGS sequence"/>
</dbReference>
<dbReference type="InterPro" id="IPR050270">
    <property type="entry name" value="DegV_domain_contain"/>
</dbReference>
<comment type="caution">
    <text evidence="2">The sequence shown here is derived from an EMBL/GenBank/DDBJ whole genome shotgun (WGS) entry which is preliminary data.</text>
</comment>
<accession>A0ABR7G1Y3</accession>
<dbReference type="Gene3D" id="3.30.1180.10">
    <property type="match status" value="1"/>
</dbReference>
<dbReference type="PANTHER" id="PTHR33434:SF2">
    <property type="entry name" value="FATTY ACID-BINDING PROTEIN TM_1468"/>
    <property type="match status" value="1"/>
</dbReference>
<gene>
    <name evidence="2" type="ORF">H8S01_10760</name>
</gene>
<dbReference type="Gene3D" id="2.20.28.50">
    <property type="entry name" value="degv family protein"/>
    <property type="match status" value="1"/>
</dbReference>
<sequence length="280" mass="31162">MKYAIVTDSSCDLKSLPSSHNNTIYLQAPLSLRIGNREFIDDENLDIENFMNEMQESTEATGSAAPSPQSWIDAFEQADIIFAITISSKLSGSWQSLISAKDMYLEDHPDKKIFAIDSKMAGSGLAILALKLAEYIDENLSYEEICTRITEYHKHIGLLFVLESIENLVKNGRVNKIIGNIIGKLGIKLLAGASKEGTIDIVHKCRGRNNIYDRLIKSMLNDGYNGGKVVISHCFNNESADYVAEQLRQQFPTVNIKIIPTGGLCSYYAEKHGILVSYEK</sequence>
<dbReference type="NCBIfam" id="TIGR00762">
    <property type="entry name" value="DegV"/>
    <property type="match status" value="1"/>
</dbReference>
<dbReference type="Gene3D" id="3.40.50.10440">
    <property type="entry name" value="Dihydroxyacetone kinase, domain 1"/>
    <property type="match status" value="1"/>
</dbReference>
<dbReference type="EMBL" id="JACOPD010000007">
    <property type="protein sequence ID" value="MBC5681439.1"/>
    <property type="molecule type" value="Genomic_DNA"/>
</dbReference>
<keyword evidence="1" id="KW-0446">Lipid-binding</keyword>
<name>A0ABR7G1Y3_9FIRM</name>
<dbReference type="InterPro" id="IPR003797">
    <property type="entry name" value="DegV"/>
</dbReference>
<dbReference type="RefSeq" id="WP_186837197.1">
    <property type="nucleotide sequence ID" value="NZ_JACOPD010000007.1"/>
</dbReference>
<proteinExistence type="predicted"/>
<evidence type="ECO:0000256" key="1">
    <source>
        <dbReference type="ARBA" id="ARBA00023121"/>
    </source>
</evidence>
<dbReference type="SUPFAM" id="SSF82549">
    <property type="entry name" value="DAK1/DegV-like"/>
    <property type="match status" value="1"/>
</dbReference>
<dbReference type="InterPro" id="IPR043168">
    <property type="entry name" value="DegV_C"/>
</dbReference>